<keyword evidence="4" id="KW-1185">Reference proteome</keyword>
<feature type="transmembrane region" description="Helical" evidence="2">
    <location>
        <begin position="200"/>
        <end position="219"/>
    </location>
</feature>
<keyword evidence="2" id="KW-0472">Membrane</keyword>
<name>A0A4Q2S8D9_9ACTN</name>
<feature type="transmembrane region" description="Helical" evidence="2">
    <location>
        <begin position="239"/>
        <end position="257"/>
    </location>
</feature>
<evidence type="ECO:0000256" key="1">
    <source>
        <dbReference type="SAM" id="MobiDB-lite"/>
    </source>
</evidence>
<dbReference type="RefSeq" id="WP_129456708.1">
    <property type="nucleotide sequence ID" value="NZ_JACXYX010000021.1"/>
</dbReference>
<evidence type="ECO:0000313" key="4">
    <source>
        <dbReference type="Proteomes" id="UP000293291"/>
    </source>
</evidence>
<feature type="region of interest" description="Disordered" evidence="1">
    <location>
        <begin position="265"/>
        <end position="285"/>
    </location>
</feature>
<feature type="transmembrane region" description="Helical" evidence="2">
    <location>
        <begin position="128"/>
        <end position="152"/>
    </location>
</feature>
<dbReference type="Proteomes" id="UP000293291">
    <property type="component" value="Unassembled WGS sequence"/>
</dbReference>
<feature type="transmembrane region" description="Helical" evidence="2">
    <location>
        <begin position="43"/>
        <end position="61"/>
    </location>
</feature>
<gene>
    <name evidence="3" type="ORF">EUA07_18740</name>
</gene>
<feature type="compositionally biased region" description="Low complexity" evidence="1">
    <location>
        <begin position="274"/>
        <end position="285"/>
    </location>
</feature>
<proteinExistence type="predicted"/>
<accession>A0A4Q2S8D9</accession>
<dbReference type="OrthoDB" id="3783887at2"/>
<comment type="caution">
    <text evidence="3">The sequence shown here is derived from an EMBL/GenBank/DDBJ whole genome shotgun (WGS) entry which is preliminary data.</text>
</comment>
<organism evidence="3 4">
    <name type="scientific">Nocardioides ganghwensis</name>
    <dbReference type="NCBI Taxonomy" id="252230"/>
    <lineage>
        <taxon>Bacteria</taxon>
        <taxon>Bacillati</taxon>
        <taxon>Actinomycetota</taxon>
        <taxon>Actinomycetes</taxon>
        <taxon>Propionibacteriales</taxon>
        <taxon>Nocardioidaceae</taxon>
        <taxon>Nocardioides</taxon>
    </lineage>
</organism>
<sequence length="285" mass="29620">MTRRTRLLCASVAVLVVVAAVPTFVVDGILNGPPVMNGSARGTALVMVALALPVLVLGMVTSARGTPLGAAALLGALAYLTYNATLLVYATPFNELFLVYVALLGLSFWALVSALLDPRLPLLADGLPARGIAAFILVVVGLNALAWLRLVVPDLGEDPPGFLAGTGLTTNPIHVQDLAFWLPAMAIVAVLLWQRRPSGVFLAGPGLVFWVIESVGVAVDQWFGHRADPGSDVATTAGVVLFVVLAAATAVPLALWLRTVAGRTRHPGGPPARPAARTPQGSDRP</sequence>
<feature type="transmembrane region" description="Helical" evidence="2">
    <location>
        <begin position="68"/>
        <end position="90"/>
    </location>
</feature>
<keyword evidence="2" id="KW-1133">Transmembrane helix</keyword>
<reference evidence="3 4" key="1">
    <citation type="submission" date="2019-01" db="EMBL/GenBank/DDBJ databases">
        <title>Novel species of Nocardioides.</title>
        <authorList>
            <person name="Liu Q."/>
            <person name="Xin Y.-H."/>
        </authorList>
    </citation>
    <scope>NUCLEOTIDE SEQUENCE [LARGE SCALE GENOMIC DNA]</scope>
    <source>
        <strain evidence="3 4">CGMCC 4.6875</strain>
    </source>
</reference>
<evidence type="ECO:0000313" key="3">
    <source>
        <dbReference type="EMBL" id="RYB98116.1"/>
    </source>
</evidence>
<keyword evidence="2" id="KW-0812">Transmembrane</keyword>
<dbReference type="AlphaFoldDB" id="A0A4Q2S8D9"/>
<evidence type="ECO:0000256" key="2">
    <source>
        <dbReference type="SAM" id="Phobius"/>
    </source>
</evidence>
<protein>
    <submittedName>
        <fullName evidence="3">Uncharacterized protein</fullName>
    </submittedName>
</protein>
<dbReference type="EMBL" id="SDWU01000025">
    <property type="protein sequence ID" value="RYB98116.1"/>
    <property type="molecule type" value="Genomic_DNA"/>
</dbReference>
<feature type="transmembrane region" description="Helical" evidence="2">
    <location>
        <begin position="96"/>
        <end position="116"/>
    </location>
</feature>
<feature type="transmembrane region" description="Helical" evidence="2">
    <location>
        <begin position="172"/>
        <end position="193"/>
    </location>
</feature>